<evidence type="ECO:0000256" key="1">
    <source>
        <dbReference type="ARBA" id="ARBA00001947"/>
    </source>
</evidence>
<keyword evidence="7" id="KW-1133">Transmembrane helix</keyword>
<sequence>MYSRSVHLLLKSRLPSAVMSRQIFSMGTRMALSLSVQKSPAIVSLHIPAMQIHDRFFSSNSRGRKTPIPKSKVSAASKIGAVSSLAFVSLTKSKSILAALKLTKFASLGSMLLSVGAYTTIYGLPFASGMVGLILVHETGHALVMKKLNVPFSPMVFVPFLGAAIAAKKPPKNAYDDALIALGGPALGATGAFGVWGCGMAMDSQLLLALGDFGFMINLFNLIPVGMLDGGRIGNALSPYAGVAGVGLAGSMIYSGAVSNPIFYLITLAGGYSSGMRLWNDYNNIVDKSLPRNFYQISQRQKMIIGGSYFSLMATLFSAMAINEHYKKSPERIRFDERASGGSIVGEGMINVHRD</sequence>
<evidence type="ECO:0000256" key="7">
    <source>
        <dbReference type="SAM" id="Phobius"/>
    </source>
</evidence>
<protein>
    <recommendedName>
        <fullName evidence="9">Peptidase M50 domain-containing protein</fullName>
    </recommendedName>
</protein>
<dbReference type="PANTHER" id="PTHR39188">
    <property type="entry name" value="MEMBRANE-ASSOCIATED ZINC METALLOPROTEASE M50B"/>
    <property type="match status" value="1"/>
</dbReference>
<feature type="transmembrane region" description="Helical" evidence="7">
    <location>
        <begin position="179"/>
        <end position="199"/>
    </location>
</feature>
<comment type="similarity">
    <text evidence="2">Belongs to the peptidase M50B family.</text>
</comment>
<keyword evidence="3" id="KW-0645">Protease</keyword>
<evidence type="ECO:0000313" key="8">
    <source>
        <dbReference type="EMBL" id="CAE0474030.1"/>
    </source>
</evidence>
<evidence type="ECO:0000256" key="6">
    <source>
        <dbReference type="ARBA" id="ARBA00023049"/>
    </source>
</evidence>
<feature type="transmembrane region" description="Helical" evidence="7">
    <location>
        <begin position="111"/>
        <end position="136"/>
    </location>
</feature>
<evidence type="ECO:0000256" key="2">
    <source>
        <dbReference type="ARBA" id="ARBA00007931"/>
    </source>
</evidence>
<feature type="transmembrane region" description="Helical" evidence="7">
    <location>
        <begin position="148"/>
        <end position="167"/>
    </location>
</feature>
<dbReference type="CDD" id="cd06160">
    <property type="entry name" value="S2P-M50_like_2"/>
    <property type="match status" value="1"/>
</dbReference>
<dbReference type="GO" id="GO:0008237">
    <property type="term" value="F:metallopeptidase activity"/>
    <property type="evidence" value="ECO:0007669"/>
    <property type="project" value="UniProtKB-KW"/>
</dbReference>
<dbReference type="PANTHER" id="PTHR39188:SF3">
    <property type="entry name" value="STAGE IV SPORULATION PROTEIN FB"/>
    <property type="match status" value="1"/>
</dbReference>
<keyword evidence="7" id="KW-0812">Transmembrane</keyword>
<proteinExistence type="inferred from homology"/>
<accession>A0A7S3QDR6</accession>
<keyword evidence="7" id="KW-0472">Membrane</keyword>
<feature type="transmembrane region" description="Helical" evidence="7">
    <location>
        <begin position="206"/>
        <end position="225"/>
    </location>
</feature>
<keyword evidence="5" id="KW-0862">Zinc</keyword>
<dbReference type="AlphaFoldDB" id="A0A7S3QDR6"/>
<organism evidence="8">
    <name type="scientific">Chaetoceros debilis</name>
    <dbReference type="NCBI Taxonomy" id="122233"/>
    <lineage>
        <taxon>Eukaryota</taxon>
        <taxon>Sar</taxon>
        <taxon>Stramenopiles</taxon>
        <taxon>Ochrophyta</taxon>
        <taxon>Bacillariophyta</taxon>
        <taxon>Coscinodiscophyceae</taxon>
        <taxon>Chaetocerotophycidae</taxon>
        <taxon>Chaetocerotales</taxon>
        <taxon>Chaetocerotaceae</taxon>
        <taxon>Chaetoceros</taxon>
    </lineage>
</organism>
<dbReference type="GO" id="GO:0006508">
    <property type="term" value="P:proteolysis"/>
    <property type="evidence" value="ECO:0007669"/>
    <property type="project" value="UniProtKB-KW"/>
</dbReference>
<comment type="cofactor">
    <cofactor evidence="1">
        <name>Zn(2+)</name>
        <dbReference type="ChEBI" id="CHEBI:29105"/>
    </cofactor>
</comment>
<keyword evidence="4" id="KW-0378">Hydrolase</keyword>
<evidence type="ECO:0000256" key="5">
    <source>
        <dbReference type="ARBA" id="ARBA00022833"/>
    </source>
</evidence>
<dbReference type="EMBL" id="HBIO01024587">
    <property type="protein sequence ID" value="CAE0474030.1"/>
    <property type="molecule type" value="Transcribed_RNA"/>
</dbReference>
<reference evidence="8" key="1">
    <citation type="submission" date="2021-01" db="EMBL/GenBank/DDBJ databases">
        <authorList>
            <person name="Corre E."/>
            <person name="Pelletier E."/>
            <person name="Niang G."/>
            <person name="Scheremetjew M."/>
            <person name="Finn R."/>
            <person name="Kale V."/>
            <person name="Holt S."/>
            <person name="Cochrane G."/>
            <person name="Meng A."/>
            <person name="Brown T."/>
            <person name="Cohen L."/>
        </authorList>
    </citation>
    <scope>NUCLEOTIDE SEQUENCE</scope>
    <source>
        <strain evidence="8">MM31A-1</strain>
    </source>
</reference>
<evidence type="ECO:0008006" key="9">
    <source>
        <dbReference type="Google" id="ProtNLM"/>
    </source>
</evidence>
<feature type="transmembrane region" description="Helical" evidence="7">
    <location>
        <begin position="303"/>
        <end position="322"/>
    </location>
</feature>
<gene>
    <name evidence="8" type="ORF">CDEB00056_LOCUS18883</name>
</gene>
<name>A0A7S3QDR6_9STRA</name>
<evidence type="ECO:0000256" key="4">
    <source>
        <dbReference type="ARBA" id="ARBA00022801"/>
    </source>
</evidence>
<evidence type="ECO:0000256" key="3">
    <source>
        <dbReference type="ARBA" id="ARBA00022670"/>
    </source>
</evidence>
<keyword evidence="6" id="KW-0482">Metalloprotease</keyword>